<feature type="transmembrane region" description="Helical" evidence="1">
    <location>
        <begin position="121"/>
        <end position="143"/>
    </location>
</feature>
<gene>
    <name evidence="3" type="ORF">H8E19_17905</name>
</gene>
<accession>A0A8J6N3A8</accession>
<name>A0A8J6N3A8_9DELT</name>
<evidence type="ECO:0000313" key="3">
    <source>
        <dbReference type="EMBL" id="MBC8179281.1"/>
    </source>
</evidence>
<comment type="caution">
    <text evidence="3">The sequence shown here is derived from an EMBL/GenBank/DDBJ whole genome shotgun (WGS) entry which is preliminary data.</text>
</comment>
<keyword evidence="3" id="KW-0406">Ion transport</keyword>
<dbReference type="GO" id="GO:0034220">
    <property type="term" value="P:monoatomic ion transmembrane transport"/>
    <property type="evidence" value="ECO:0007669"/>
    <property type="project" value="UniProtKB-KW"/>
</dbReference>
<feature type="domain" description="Potassium channel" evidence="2">
    <location>
        <begin position="165"/>
        <end position="215"/>
    </location>
</feature>
<keyword evidence="3" id="KW-0813">Transport</keyword>
<dbReference type="EMBL" id="JACNJD010000367">
    <property type="protein sequence ID" value="MBC8179281.1"/>
    <property type="molecule type" value="Genomic_DNA"/>
</dbReference>
<keyword evidence="1" id="KW-0812">Transmembrane</keyword>
<reference evidence="3 4" key="1">
    <citation type="submission" date="2020-08" db="EMBL/GenBank/DDBJ databases">
        <title>Bridging the membrane lipid divide: bacteria of the FCB group superphylum have the potential to synthesize archaeal ether lipids.</title>
        <authorList>
            <person name="Villanueva L."/>
            <person name="Von Meijenfeldt F.A.B."/>
            <person name="Westbye A.B."/>
            <person name="Yadav S."/>
            <person name="Hopmans E.C."/>
            <person name="Dutilh B.E."/>
            <person name="Sinninghe Damste J.S."/>
        </authorList>
    </citation>
    <scope>NUCLEOTIDE SEQUENCE [LARGE SCALE GENOMIC DNA]</scope>
    <source>
        <strain evidence="3">NIOZ-UU27</strain>
    </source>
</reference>
<feature type="transmembrane region" description="Helical" evidence="1">
    <location>
        <begin position="62"/>
        <end position="82"/>
    </location>
</feature>
<keyword evidence="1" id="KW-1133">Transmembrane helix</keyword>
<evidence type="ECO:0000259" key="2">
    <source>
        <dbReference type="Pfam" id="PF07885"/>
    </source>
</evidence>
<feature type="transmembrane region" description="Helical" evidence="1">
    <location>
        <begin position="88"/>
        <end position="112"/>
    </location>
</feature>
<feature type="transmembrane region" description="Helical" evidence="1">
    <location>
        <begin position="201"/>
        <end position="219"/>
    </location>
</feature>
<dbReference type="AlphaFoldDB" id="A0A8J6N3A8"/>
<evidence type="ECO:0000313" key="4">
    <source>
        <dbReference type="Proteomes" id="UP000650524"/>
    </source>
</evidence>
<dbReference type="Gene3D" id="1.10.287.70">
    <property type="match status" value="1"/>
</dbReference>
<proteinExistence type="predicted"/>
<dbReference type="InterPro" id="IPR013099">
    <property type="entry name" value="K_chnl_dom"/>
</dbReference>
<dbReference type="Pfam" id="PF07885">
    <property type="entry name" value="Ion_trans_2"/>
    <property type="match status" value="1"/>
</dbReference>
<feature type="transmembrane region" description="Helical" evidence="1">
    <location>
        <begin position="12"/>
        <end position="32"/>
    </location>
</feature>
<organism evidence="3 4">
    <name type="scientific">Candidatus Desulfacyla euxinica</name>
    <dbReference type="NCBI Taxonomy" id="2841693"/>
    <lineage>
        <taxon>Bacteria</taxon>
        <taxon>Deltaproteobacteria</taxon>
        <taxon>Candidatus Desulfacyla</taxon>
    </lineage>
</organism>
<dbReference type="SUPFAM" id="SSF81324">
    <property type="entry name" value="Voltage-gated potassium channels"/>
    <property type="match status" value="1"/>
</dbReference>
<keyword evidence="1" id="KW-0472">Membrane</keyword>
<feature type="transmembrane region" description="Helical" evidence="1">
    <location>
        <begin position="38"/>
        <end position="55"/>
    </location>
</feature>
<keyword evidence="3" id="KW-0407">Ion channel</keyword>
<dbReference type="Proteomes" id="UP000650524">
    <property type="component" value="Unassembled WGS sequence"/>
</dbReference>
<evidence type="ECO:0000256" key="1">
    <source>
        <dbReference type="SAM" id="Phobius"/>
    </source>
</evidence>
<protein>
    <submittedName>
        <fullName evidence="3">Two pore domain potassium channel family protein</fullName>
    </submittedName>
</protein>
<feature type="transmembrane region" description="Helical" evidence="1">
    <location>
        <begin position="169"/>
        <end position="189"/>
    </location>
</feature>
<sequence>MKAGRSPHRRTGNRFGILLAFFLLQLITTPLFEGSVAAGYAGDIMFYFFLAAAAYSVRKSRFFKLAIVFGVCTILGETSSYFTDNLNVLIASNFISCGYLGLVTLLIGAAVVRQREISADIVMGGLCGYILIGVFWTILFVNLELINPGSFSFGVYGPHPDMKSSYKLLFFYSYVTLMTIGYGEVVAISGMAQTLTILEGLIGQFYLICFMASLIGLYVSERQLHRFENRHGKS</sequence>